<organism evidence="12 13">
    <name type="scientific">Limosilactobacillus coleohominis 101-4-CHN</name>
    <dbReference type="NCBI Taxonomy" id="575594"/>
    <lineage>
        <taxon>Bacteria</taxon>
        <taxon>Bacillati</taxon>
        <taxon>Bacillota</taxon>
        <taxon>Bacilli</taxon>
        <taxon>Lactobacillales</taxon>
        <taxon>Lactobacillaceae</taxon>
        <taxon>Limosilactobacillus</taxon>
    </lineage>
</organism>
<evidence type="ECO:0000256" key="9">
    <source>
        <dbReference type="RuleBase" id="RU003903"/>
    </source>
</evidence>
<feature type="domain" description="Pyrroline-5-carboxylate reductase dimerisation" evidence="11">
    <location>
        <begin position="157"/>
        <end position="256"/>
    </location>
</feature>
<keyword evidence="6" id="KW-0963">Cytoplasm</keyword>
<feature type="binding site" evidence="8">
    <location>
        <position position="56"/>
    </location>
    <ligand>
        <name>NADPH</name>
        <dbReference type="ChEBI" id="CHEBI:57783"/>
    </ligand>
</feature>
<evidence type="ECO:0000256" key="8">
    <source>
        <dbReference type="PIRSR" id="PIRSR000193-1"/>
    </source>
</evidence>
<evidence type="ECO:0000256" key="4">
    <source>
        <dbReference type="ARBA" id="ARBA00023002"/>
    </source>
</evidence>
<dbReference type="NCBIfam" id="TIGR00112">
    <property type="entry name" value="proC"/>
    <property type="match status" value="1"/>
</dbReference>
<evidence type="ECO:0000259" key="11">
    <source>
        <dbReference type="Pfam" id="PF14748"/>
    </source>
</evidence>
<comment type="similarity">
    <text evidence="1 6 9">Belongs to the pyrroline-5-carboxylate reductase family.</text>
</comment>
<keyword evidence="2 6" id="KW-0641">Proline biosynthesis</keyword>
<dbReference type="AlphaFoldDB" id="C7XV52"/>
<sequence>MNKMKIGVIGAGNMGTAMIEGWLNAGQDTIAVMNPQNPRVTKFCAERQLSLFHHANEMMDWQPDVLLLTTPASRTLNIINDFYQLPTKVVMISAAAGISLQSLEKVLPNNPWIRIIPNIPVSVNAGTIGLALGSNTDHSANVISLIEQLGQVITVPEDQLNIVGTIGGCGPAFIDVIMDALGDAAVKHGLNRKTANELAASMVAGTGKLALEAGLSPAELRDQVTSPGGTTIRGVEALEKHRVRYAMMDAVDQASQN</sequence>
<keyword evidence="4 6" id="KW-0560">Oxidoreductase</keyword>
<dbReference type="SUPFAM" id="SSF51735">
    <property type="entry name" value="NAD(P)-binding Rossmann-fold domains"/>
    <property type="match status" value="1"/>
</dbReference>
<feature type="domain" description="Pyrroline-5-carboxylate reductase catalytic N-terminal" evidence="10">
    <location>
        <begin position="5"/>
        <end position="97"/>
    </location>
</feature>
<dbReference type="FunFam" id="1.10.3730.10:FF:000001">
    <property type="entry name" value="Pyrroline-5-carboxylate reductase"/>
    <property type="match status" value="1"/>
</dbReference>
<evidence type="ECO:0000256" key="7">
    <source>
        <dbReference type="NCBIfam" id="TIGR00112"/>
    </source>
</evidence>
<dbReference type="Pfam" id="PF03807">
    <property type="entry name" value="F420_oxidored"/>
    <property type="match status" value="1"/>
</dbReference>
<evidence type="ECO:0000256" key="2">
    <source>
        <dbReference type="ARBA" id="ARBA00022650"/>
    </source>
</evidence>
<name>C7XV52_9LACO</name>
<dbReference type="InterPro" id="IPR028939">
    <property type="entry name" value="P5C_Rdtase_cat_N"/>
</dbReference>
<evidence type="ECO:0000256" key="3">
    <source>
        <dbReference type="ARBA" id="ARBA00022857"/>
    </source>
</evidence>
<dbReference type="GO" id="GO:0055129">
    <property type="term" value="P:L-proline biosynthetic process"/>
    <property type="evidence" value="ECO:0007669"/>
    <property type="project" value="UniProtKB-UniRule"/>
</dbReference>
<dbReference type="InterPro" id="IPR036291">
    <property type="entry name" value="NAD(P)-bd_dom_sf"/>
</dbReference>
<dbReference type="InterPro" id="IPR029036">
    <property type="entry name" value="P5CR_dimer"/>
</dbReference>
<keyword evidence="6 9" id="KW-0028">Amino-acid biosynthesis</keyword>
<dbReference type="SUPFAM" id="SSF48179">
    <property type="entry name" value="6-phosphogluconate dehydrogenase C-terminal domain-like"/>
    <property type="match status" value="1"/>
</dbReference>
<dbReference type="eggNOG" id="COG0345">
    <property type="taxonomic scope" value="Bacteria"/>
</dbReference>
<dbReference type="PIRSF" id="PIRSF000193">
    <property type="entry name" value="Pyrrol-5-carb_rd"/>
    <property type="match status" value="1"/>
</dbReference>
<dbReference type="STRING" id="575594.HMPREF0501_00961"/>
<evidence type="ECO:0000313" key="13">
    <source>
        <dbReference type="Proteomes" id="UP000003987"/>
    </source>
</evidence>
<dbReference type="Gene3D" id="1.10.3730.10">
    <property type="entry name" value="ProC C-terminal domain-like"/>
    <property type="match status" value="1"/>
</dbReference>
<accession>C7XV52</accession>
<evidence type="ECO:0000256" key="6">
    <source>
        <dbReference type="HAMAP-Rule" id="MF_01925"/>
    </source>
</evidence>
<dbReference type="EC" id="1.5.1.2" evidence="6 7"/>
<reference evidence="12 13" key="1">
    <citation type="submission" date="2009-06" db="EMBL/GenBank/DDBJ databases">
        <title>The Genome Sequence of Lactobacillus coleohominis strain 101-4-CHN.</title>
        <authorList>
            <consortium name="The Broad Institute Genome Sequencing Platform"/>
            <person name="Ward D."/>
            <person name="Young S.K."/>
            <person name="Zeng Q."/>
            <person name="Koehrsen M."/>
            <person name="Alvarado L."/>
            <person name="Berlin A."/>
            <person name="Borenstein D."/>
            <person name="Chen Z."/>
            <person name="Engels R."/>
            <person name="Freedman E."/>
            <person name="Gellesch M."/>
            <person name="Goldberg J."/>
            <person name="Griggs A."/>
            <person name="Gujja S."/>
            <person name="Heiman D."/>
            <person name="Hepburn T."/>
            <person name="Howarth C."/>
            <person name="Jen D."/>
            <person name="Larson L."/>
            <person name="Lewis B."/>
            <person name="Mehta T."/>
            <person name="Park D."/>
            <person name="Pearson M."/>
            <person name="Roberts A."/>
            <person name="Saif S."/>
            <person name="Shea T."/>
            <person name="Shenoy N."/>
            <person name="Sisk P."/>
            <person name="Stolte C."/>
            <person name="Sykes S."/>
            <person name="Walk T."/>
            <person name="White J."/>
            <person name="Yandava C."/>
            <person name="Liu Y."/>
            <person name="Xu Q."/>
            <person name="Lander E."/>
            <person name="Nusbaum C."/>
            <person name="Galagan J."/>
            <person name="Birren B."/>
        </authorList>
    </citation>
    <scope>NUCLEOTIDE SEQUENCE [LARGE SCALE GENOMIC DNA]</scope>
    <source>
        <strain evidence="12 13">101-4-CHN</strain>
    </source>
</reference>
<keyword evidence="13" id="KW-1185">Reference proteome</keyword>
<feature type="binding site" evidence="8">
    <location>
        <begin position="9"/>
        <end position="14"/>
    </location>
    <ligand>
        <name>NADP(+)</name>
        <dbReference type="ChEBI" id="CHEBI:58349"/>
    </ligand>
</feature>
<protein>
    <recommendedName>
        <fullName evidence="6 7">Pyrroline-5-carboxylate reductase</fullName>
        <shortName evidence="6">P5C reductase</shortName>
        <shortName evidence="6">P5CR</shortName>
        <ecNumber evidence="6 7">1.5.1.2</ecNumber>
    </recommendedName>
    <alternativeName>
        <fullName evidence="6">PCA reductase</fullName>
    </alternativeName>
</protein>
<dbReference type="PANTHER" id="PTHR11645">
    <property type="entry name" value="PYRROLINE-5-CARBOXYLATE REDUCTASE"/>
    <property type="match status" value="1"/>
</dbReference>
<comment type="catalytic activity">
    <reaction evidence="6">
        <text>L-proline + NAD(+) = (S)-1-pyrroline-5-carboxylate + NADH + 2 H(+)</text>
        <dbReference type="Rhea" id="RHEA:14105"/>
        <dbReference type="ChEBI" id="CHEBI:15378"/>
        <dbReference type="ChEBI" id="CHEBI:17388"/>
        <dbReference type="ChEBI" id="CHEBI:57540"/>
        <dbReference type="ChEBI" id="CHEBI:57945"/>
        <dbReference type="ChEBI" id="CHEBI:60039"/>
        <dbReference type="EC" id="1.5.1.2"/>
    </reaction>
</comment>
<dbReference type="Pfam" id="PF14748">
    <property type="entry name" value="P5CR_dimer"/>
    <property type="match status" value="1"/>
</dbReference>
<comment type="catalytic activity">
    <reaction evidence="6 9">
        <text>L-proline + NADP(+) = (S)-1-pyrroline-5-carboxylate + NADPH + 2 H(+)</text>
        <dbReference type="Rhea" id="RHEA:14109"/>
        <dbReference type="ChEBI" id="CHEBI:15378"/>
        <dbReference type="ChEBI" id="CHEBI:17388"/>
        <dbReference type="ChEBI" id="CHEBI:57783"/>
        <dbReference type="ChEBI" id="CHEBI:58349"/>
        <dbReference type="ChEBI" id="CHEBI:60039"/>
        <dbReference type="EC" id="1.5.1.2"/>
    </reaction>
</comment>
<evidence type="ECO:0000256" key="1">
    <source>
        <dbReference type="ARBA" id="ARBA00005525"/>
    </source>
</evidence>
<dbReference type="GO" id="GO:0005737">
    <property type="term" value="C:cytoplasm"/>
    <property type="evidence" value="ECO:0007669"/>
    <property type="project" value="UniProtKB-SubCell"/>
</dbReference>
<dbReference type="Gene3D" id="3.40.50.720">
    <property type="entry name" value="NAD(P)-binding Rossmann-like Domain"/>
    <property type="match status" value="1"/>
</dbReference>
<dbReference type="EMBL" id="GG698803">
    <property type="protein sequence ID" value="EEU30583.1"/>
    <property type="molecule type" value="Genomic_DNA"/>
</dbReference>
<dbReference type="PROSITE" id="PS00521">
    <property type="entry name" value="P5CR"/>
    <property type="match status" value="1"/>
</dbReference>
<dbReference type="HOGENOM" id="CLU_042344_3_1_9"/>
<comment type="pathway">
    <text evidence="6 9">Amino-acid biosynthesis; L-proline biosynthesis; L-proline from L-glutamate 5-semialdehyde: step 1/1.</text>
</comment>
<evidence type="ECO:0000256" key="5">
    <source>
        <dbReference type="ARBA" id="ARBA00058118"/>
    </source>
</evidence>
<dbReference type="HAMAP" id="MF_01925">
    <property type="entry name" value="P5C_reductase"/>
    <property type="match status" value="1"/>
</dbReference>
<evidence type="ECO:0000313" key="12">
    <source>
        <dbReference type="EMBL" id="EEU30583.1"/>
    </source>
</evidence>
<dbReference type="Proteomes" id="UP000003987">
    <property type="component" value="Unassembled WGS sequence"/>
</dbReference>
<keyword evidence="3 6" id="KW-0521">NADP</keyword>
<gene>
    <name evidence="6 12" type="primary">proC</name>
    <name evidence="12" type="ORF">HMPREF0501_00961</name>
</gene>
<dbReference type="InterPro" id="IPR008927">
    <property type="entry name" value="6-PGluconate_DH-like_C_sf"/>
</dbReference>
<comment type="function">
    <text evidence="5 6">Catalyzes the reduction of 1-pyrroline-5-carboxylate (PCA) to L-proline.</text>
</comment>
<dbReference type="InterPro" id="IPR053790">
    <property type="entry name" value="P5CR-like_CS"/>
</dbReference>
<dbReference type="GO" id="GO:0004735">
    <property type="term" value="F:pyrroline-5-carboxylate reductase activity"/>
    <property type="evidence" value="ECO:0007669"/>
    <property type="project" value="UniProtKB-UniRule"/>
</dbReference>
<proteinExistence type="inferred from homology"/>
<evidence type="ECO:0000259" key="10">
    <source>
        <dbReference type="Pfam" id="PF03807"/>
    </source>
</evidence>
<dbReference type="PANTHER" id="PTHR11645:SF0">
    <property type="entry name" value="PYRROLINE-5-CARBOXYLATE REDUCTASE 3"/>
    <property type="match status" value="1"/>
</dbReference>
<comment type="subcellular location">
    <subcellularLocation>
        <location evidence="6">Cytoplasm</location>
    </subcellularLocation>
</comment>
<dbReference type="InterPro" id="IPR000304">
    <property type="entry name" value="Pyrroline-COOH_reductase"/>
</dbReference>
<dbReference type="UniPathway" id="UPA00098">
    <property type="reaction ID" value="UER00361"/>
</dbReference>